<evidence type="ECO:0000313" key="13">
    <source>
        <dbReference type="Proteomes" id="UP000000702"/>
    </source>
</evidence>
<keyword evidence="5 10" id="KW-0732">Signal</keyword>
<feature type="region of interest" description="Disordered" evidence="9">
    <location>
        <begin position="268"/>
        <end position="312"/>
    </location>
</feature>
<evidence type="ECO:0000256" key="10">
    <source>
        <dbReference type="SAM" id="SignalP"/>
    </source>
</evidence>
<evidence type="ECO:0000256" key="6">
    <source>
        <dbReference type="ARBA" id="ARBA00023136"/>
    </source>
</evidence>
<comment type="function">
    <text evidence="1">VSG forms a coat on the surface of the parasite. The trypanosome evades the immune response of the host by expressing a series of antigenically distinct VSGs from an estimated 1000 VSG genes.</text>
</comment>
<sequence>MMKFLFFLVVVILGVANGTADQGNDHNGAEHKALCHVLKAAVHEWESKGDGLLEPLKTALHRTIFGNETGGSLETLRNGLPKVYDDVLGGADSRNMACGQVRNAGGDYYNVHQPRWSGHSAPHDLVCLCTLGNNSWPLNDTQKATTLCGQEKSALGAEKGTNGWSAMNTGKEQMEATWGSVVVQCLESGGNENSLKEALKSFTGKLVHKPGGGYSNSKQLGEGDPDEVFACTGSSIKGVCVEYYPTLTAHTWWVDLDKAIEEDHQIQKEREEEQRRRQQEDSEKKETAQEAVLKSTHTITNQTEAPNKDKLHESMRKLNLTSGTPISKPSSWLLSVVFLF</sequence>
<reference evidence="13" key="1">
    <citation type="submission" date="2011-07" db="EMBL/GenBank/DDBJ databases">
        <title>Divergent evolution of antigenic variation in African trypanosomes.</title>
        <authorList>
            <person name="Jackson A.P."/>
            <person name="Berry A."/>
            <person name="Allison H.C."/>
            <person name="Burton P."/>
            <person name="Anderson J."/>
            <person name="Aslett M."/>
            <person name="Brown R."/>
            <person name="Corton N."/>
            <person name="Harris D."/>
            <person name="Hauser H."/>
            <person name="Gamble J."/>
            <person name="Gilderthorp R."/>
            <person name="McQuillan J."/>
            <person name="Quail M.A."/>
            <person name="Sanders M."/>
            <person name="Van Tonder A."/>
            <person name="Ginger M.L."/>
            <person name="Donelson J.E."/>
            <person name="Field M.C."/>
            <person name="Barry J.D."/>
            <person name="Berriman M."/>
            <person name="Hertz-Fowler C."/>
        </authorList>
    </citation>
    <scope>NUCLEOTIDE SEQUENCE [LARGE SCALE GENOMIC DNA]</scope>
    <source>
        <strain evidence="13">IL3000</strain>
    </source>
</reference>
<accession>F9WIN2</accession>
<feature type="signal peptide" evidence="10">
    <location>
        <begin position="1"/>
        <end position="20"/>
    </location>
</feature>
<comment type="caution">
    <text evidence="12">The sequence shown here is derived from an EMBL/GenBank/DDBJ whole genome shotgun (WGS) entry which is preliminary data.</text>
</comment>
<evidence type="ECO:0000259" key="11">
    <source>
        <dbReference type="Pfam" id="PF13206"/>
    </source>
</evidence>
<keyword evidence="8" id="KW-0449">Lipoprotein</keyword>
<dbReference type="VEuPathDB" id="TriTrypDB:TcIL3000_0_20250"/>
<dbReference type="GO" id="GO:0005886">
    <property type="term" value="C:plasma membrane"/>
    <property type="evidence" value="ECO:0007669"/>
    <property type="project" value="UniProtKB-SubCell"/>
</dbReference>
<reference evidence="12 13" key="2">
    <citation type="journal article" date="2012" name="Proc. Natl. Acad. Sci. U.S.A.">
        <title>Antigenic diversity is generated by distinct evolutionary mechanisms in African trypanosome species.</title>
        <authorList>
            <person name="Jackson A.P."/>
            <person name="Berry A."/>
            <person name="Aslett M."/>
            <person name="Allison H.C."/>
            <person name="Burton P."/>
            <person name="Vavrova-Anderson J."/>
            <person name="Brown R."/>
            <person name="Browne H."/>
            <person name="Corton N."/>
            <person name="Hauser H."/>
            <person name="Gamble J."/>
            <person name="Gilderthorp R."/>
            <person name="Marcello L."/>
            <person name="McQuillan J."/>
            <person name="Otto T.D."/>
            <person name="Quail M.A."/>
            <person name="Sanders M.J."/>
            <person name="van Tonder A."/>
            <person name="Ginger M.L."/>
            <person name="Field M.C."/>
            <person name="Barry J.D."/>
            <person name="Hertz-Fowler C."/>
            <person name="Berriman M."/>
        </authorList>
    </citation>
    <scope>NUCLEOTIDE SEQUENCE [LARGE SCALE GENOMIC DNA]</scope>
    <source>
        <strain evidence="12 13">IL3000</strain>
    </source>
</reference>
<keyword evidence="7" id="KW-0325">Glycoprotein</keyword>
<keyword evidence="13" id="KW-1185">Reference proteome</keyword>
<evidence type="ECO:0000256" key="1">
    <source>
        <dbReference type="ARBA" id="ARBA00002523"/>
    </source>
</evidence>
<feature type="chain" id="PRO_5003390392" evidence="10">
    <location>
        <begin position="21"/>
        <end position="340"/>
    </location>
</feature>
<dbReference type="InterPro" id="IPR025932">
    <property type="entry name" value="Trypano_VSG_B_N_dom"/>
</dbReference>
<dbReference type="AlphaFoldDB" id="F9WIN2"/>
<proteinExistence type="predicted"/>
<dbReference type="GO" id="GO:0098552">
    <property type="term" value="C:side of membrane"/>
    <property type="evidence" value="ECO:0007669"/>
    <property type="project" value="UniProtKB-KW"/>
</dbReference>
<dbReference type="Proteomes" id="UP000000702">
    <property type="component" value="Unassembled WGS sequence"/>
</dbReference>
<organism evidence="12 13">
    <name type="scientific">Trypanosoma congolense (strain IL3000)</name>
    <dbReference type="NCBI Taxonomy" id="1068625"/>
    <lineage>
        <taxon>Eukaryota</taxon>
        <taxon>Discoba</taxon>
        <taxon>Euglenozoa</taxon>
        <taxon>Kinetoplastea</taxon>
        <taxon>Metakinetoplastina</taxon>
        <taxon>Trypanosomatida</taxon>
        <taxon>Trypanosomatidae</taxon>
        <taxon>Trypanosoma</taxon>
        <taxon>Nannomonas</taxon>
    </lineage>
</organism>
<evidence type="ECO:0000256" key="5">
    <source>
        <dbReference type="ARBA" id="ARBA00022729"/>
    </source>
</evidence>
<evidence type="ECO:0000256" key="4">
    <source>
        <dbReference type="ARBA" id="ARBA00022622"/>
    </source>
</evidence>
<comment type="subcellular location">
    <subcellularLocation>
        <location evidence="2">Cell membrane</location>
        <topology evidence="2">Lipid-anchor</topology>
        <topology evidence="2">GPI-anchor</topology>
    </subcellularLocation>
</comment>
<keyword evidence="6" id="KW-0472">Membrane</keyword>
<protein>
    <submittedName>
        <fullName evidence="12">Variant surface glycoprotein</fullName>
    </submittedName>
</protein>
<evidence type="ECO:0000256" key="3">
    <source>
        <dbReference type="ARBA" id="ARBA00022475"/>
    </source>
</evidence>
<evidence type="ECO:0000256" key="8">
    <source>
        <dbReference type="ARBA" id="ARBA00023288"/>
    </source>
</evidence>
<feature type="compositionally biased region" description="Basic and acidic residues" evidence="9">
    <location>
        <begin position="268"/>
        <end position="288"/>
    </location>
</feature>
<keyword evidence="4" id="KW-0336">GPI-anchor</keyword>
<feature type="compositionally biased region" description="Polar residues" evidence="9">
    <location>
        <begin position="295"/>
        <end position="305"/>
    </location>
</feature>
<keyword evidence="3" id="KW-1003">Cell membrane</keyword>
<evidence type="ECO:0000256" key="9">
    <source>
        <dbReference type="SAM" id="MobiDB-lite"/>
    </source>
</evidence>
<evidence type="ECO:0000256" key="2">
    <source>
        <dbReference type="ARBA" id="ARBA00004609"/>
    </source>
</evidence>
<name>F9WIN2_TRYCI</name>
<evidence type="ECO:0000313" key="12">
    <source>
        <dbReference type="EMBL" id="CCD17180.1"/>
    </source>
</evidence>
<dbReference type="Pfam" id="PF13206">
    <property type="entry name" value="VSG_B"/>
    <property type="match status" value="1"/>
</dbReference>
<feature type="domain" description="Trypanosome variant surface glycoprotein B-type N-terminal" evidence="11">
    <location>
        <begin position="53"/>
        <end position="278"/>
    </location>
</feature>
<dbReference type="EMBL" id="CAEQ01002619">
    <property type="protein sequence ID" value="CCD17180.1"/>
    <property type="molecule type" value="Genomic_DNA"/>
</dbReference>
<gene>
    <name evidence="12" type="ORF">TCIL3000_0_20250</name>
</gene>
<evidence type="ECO:0000256" key="7">
    <source>
        <dbReference type="ARBA" id="ARBA00023180"/>
    </source>
</evidence>